<dbReference type="Pfam" id="PF14693">
    <property type="entry name" value="Ribosomal_TL5_C"/>
    <property type="match status" value="1"/>
</dbReference>
<keyword evidence="1" id="KW-0689">Ribosomal protein</keyword>
<feature type="domain" description="Large ribosomal subunit protein bL25 L25" evidence="3">
    <location>
        <begin position="22"/>
        <end position="124"/>
    </location>
</feature>
<dbReference type="SUPFAM" id="SSF50715">
    <property type="entry name" value="Ribosomal protein L25-like"/>
    <property type="match status" value="1"/>
</dbReference>
<dbReference type="FunFam" id="2.170.120.20:FF:000006">
    <property type="entry name" value="Ribosomal protein L25/Gln-tRNA synthetase, anti-codon-binding domain-containing protein"/>
    <property type="match status" value="1"/>
</dbReference>
<dbReference type="CDD" id="cd00495">
    <property type="entry name" value="Ribosomal_L25_TL5_CTC"/>
    <property type="match status" value="1"/>
</dbReference>
<dbReference type="InterPro" id="IPR020056">
    <property type="entry name" value="Rbsml_bL25/Gln-tRNA_synth_N"/>
</dbReference>
<evidence type="ECO:0000259" key="3">
    <source>
        <dbReference type="Pfam" id="PF01386"/>
    </source>
</evidence>
<reference evidence="5" key="1">
    <citation type="journal article" date="2016" name="Nat. Genet.">
        <title>A high-quality carrot genome assembly provides new insights into carotenoid accumulation and asterid genome evolution.</title>
        <authorList>
            <person name="Iorizzo M."/>
            <person name="Ellison S."/>
            <person name="Senalik D."/>
            <person name="Zeng P."/>
            <person name="Satapoomin P."/>
            <person name="Huang J."/>
            <person name="Bowman M."/>
            <person name="Iovene M."/>
            <person name="Sanseverino W."/>
            <person name="Cavagnaro P."/>
            <person name="Yildiz M."/>
            <person name="Macko-Podgorni A."/>
            <person name="Moranska E."/>
            <person name="Grzebelus E."/>
            <person name="Grzebelus D."/>
            <person name="Ashrafi H."/>
            <person name="Zheng Z."/>
            <person name="Cheng S."/>
            <person name="Spooner D."/>
            <person name="Van Deynze A."/>
            <person name="Simon P."/>
        </authorList>
    </citation>
    <scope>NUCLEOTIDE SEQUENCE</scope>
    <source>
        <tissue evidence="5">Leaf</tissue>
    </source>
</reference>
<dbReference type="AlphaFoldDB" id="A0AAF1B3M6"/>
<dbReference type="Gene3D" id="2.170.120.20">
    <property type="entry name" value="Ribosomal protein L25, beta domain"/>
    <property type="match status" value="1"/>
</dbReference>
<dbReference type="GO" id="GO:0006412">
    <property type="term" value="P:translation"/>
    <property type="evidence" value="ECO:0007669"/>
    <property type="project" value="InterPro"/>
</dbReference>
<dbReference type="InterPro" id="IPR037121">
    <property type="entry name" value="Ribosomal_bL25_C"/>
</dbReference>
<dbReference type="InterPro" id="IPR020057">
    <property type="entry name" value="Ribosomal_bL25_b-dom"/>
</dbReference>
<dbReference type="PANTHER" id="PTHR33284:SF2">
    <property type="entry name" value="RIBOSOMAL PROTEIN L25_GLN-TRNA SYNTHETASE, ANTI-CODON-BINDING DOMAIN-CONTAINING PROTEIN"/>
    <property type="match status" value="1"/>
</dbReference>
<dbReference type="PANTHER" id="PTHR33284">
    <property type="entry name" value="RIBOSOMAL PROTEIN L25/GLN-TRNA SYNTHETASE, ANTI-CODON-BINDING DOMAIN-CONTAINING PROTEIN"/>
    <property type="match status" value="1"/>
</dbReference>
<dbReference type="Gene3D" id="2.40.240.10">
    <property type="entry name" value="Ribosomal Protein L25, Chain P"/>
    <property type="match status" value="1"/>
</dbReference>
<evidence type="ECO:0000313" key="6">
    <source>
        <dbReference type="Proteomes" id="UP000077755"/>
    </source>
</evidence>
<evidence type="ECO:0000256" key="2">
    <source>
        <dbReference type="ARBA" id="ARBA00023274"/>
    </source>
</evidence>
<dbReference type="Proteomes" id="UP000077755">
    <property type="component" value="Chromosome 6"/>
</dbReference>
<proteinExistence type="predicted"/>
<dbReference type="InterPro" id="IPR020930">
    <property type="entry name" value="Ribosomal_uL5_bac-type"/>
</dbReference>
<keyword evidence="6" id="KW-1185">Reference proteome</keyword>
<evidence type="ECO:0008006" key="7">
    <source>
        <dbReference type="Google" id="ProtNLM"/>
    </source>
</evidence>
<organism evidence="5 6">
    <name type="scientific">Daucus carota subsp. sativus</name>
    <name type="common">Carrot</name>
    <dbReference type="NCBI Taxonomy" id="79200"/>
    <lineage>
        <taxon>Eukaryota</taxon>
        <taxon>Viridiplantae</taxon>
        <taxon>Streptophyta</taxon>
        <taxon>Embryophyta</taxon>
        <taxon>Tracheophyta</taxon>
        <taxon>Spermatophyta</taxon>
        <taxon>Magnoliopsida</taxon>
        <taxon>eudicotyledons</taxon>
        <taxon>Gunneridae</taxon>
        <taxon>Pentapetalae</taxon>
        <taxon>asterids</taxon>
        <taxon>campanulids</taxon>
        <taxon>Apiales</taxon>
        <taxon>Apiaceae</taxon>
        <taxon>Apioideae</taxon>
        <taxon>Scandiceae</taxon>
        <taxon>Daucinae</taxon>
        <taxon>Daucus</taxon>
        <taxon>Daucus sect. Daucus</taxon>
    </lineage>
</organism>
<accession>A0AAF1B3M6</accession>
<feature type="domain" description="Large ribosomal subunit protein bL25 beta" evidence="4">
    <location>
        <begin position="134"/>
        <end position="218"/>
    </location>
</feature>
<dbReference type="EMBL" id="CP093348">
    <property type="protein sequence ID" value="WOH05419.1"/>
    <property type="molecule type" value="Genomic_DNA"/>
</dbReference>
<dbReference type="GO" id="GO:0008097">
    <property type="term" value="F:5S rRNA binding"/>
    <property type="evidence" value="ECO:0007669"/>
    <property type="project" value="TreeGrafter"/>
</dbReference>
<protein>
    <recommendedName>
        <fullName evidence="7">Ribosomal protein L25 beta domain-containing protein</fullName>
    </recommendedName>
</protein>
<evidence type="ECO:0000313" key="5">
    <source>
        <dbReference type="EMBL" id="WOH05419.1"/>
    </source>
</evidence>
<keyword evidence="2" id="KW-0687">Ribonucleoprotein</keyword>
<gene>
    <name evidence="5" type="ORF">DCAR_0624835</name>
</gene>
<sequence length="224" mass="24866">MSKWWKIGLRRAIQTSPLYHSIEAIPRELTGKNIAAKERAQGRIPGVVLAQDDVANTLSRRHIITAHKDQIQSLINLVPLPFFCSTVFSLRILAGSGSSKLLESGNVLPIKVHRHPVTGKIFNLVFVWADEGSKLKVDVPIVFKGEDDCPGIRKGGFIYKIRDNLKYLCPSEQIPSKVVVDVSTLDIGDGISMHDVQVHPSLKLLSKNEALPVCRIMATPIRMF</sequence>
<dbReference type="InterPro" id="IPR011035">
    <property type="entry name" value="Ribosomal_bL25/Gln-tRNA_synth"/>
</dbReference>
<name>A0AAF1B3M6_DAUCS</name>
<dbReference type="GO" id="GO:0022625">
    <property type="term" value="C:cytosolic large ribosomal subunit"/>
    <property type="evidence" value="ECO:0007669"/>
    <property type="project" value="TreeGrafter"/>
</dbReference>
<dbReference type="InterPro" id="IPR029751">
    <property type="entry name" value="Ribosomal_L25_dom"/>
</dbReference>
<dbReference type="Pfam" id="PF01386">
    <property type="entry name" value="Ribosomal_L25p"/>
    <property type="match status" value="1"/>
</dbReference>
<dbReference type="GO" id="GO:0003735">
    <property type="term" value="F:structural constituent of ribosome"/>
    <property type="evidence" value="ECO:0007669"/>
    <property type="project" value="InterPro"/>
</dbReference>
<reference evidence="5" key="2">
    <citation type="submission" date="2022-03" db="EMBL/GenBank/DDBJ databases">
        <title>Draft title - Genomic analysis of global carrot germplasm unveils the trajectory of domestication and the origin of high carotenoid orange carrot.</title>
        <authorList>
            <person name="Iorizzo M."/>
            <person name="Ellison S."/>
            <person name="Senalik D."/>
            <person name="Macko-Podgorni A."/>
            <person name="Grzebelus D."/>
            <person name="Bostan H."/>
            <person name="Rolling W."/>
            <person name="Curaba J."/>
            <person name="Simon P."/>
        </authorList>
    </citation>
    <scope>NUCLEOTIDE SEQUENCE</scope>
    <source>
        <tissue evidence="5">Leaf</tissue>
    </source>
</reference>
<evidence type="ECO:0000259" key="4">
    <source>
        <dbReference type="Pfam" id="PF14693"/>
    </source>
</evidence>
<evidence type="ECO:0000256" key="1">
    <source>
        <dbReference type="ARBA" id="ARBA00022980"/>
    </source>
</evidence>